<evidence type="ECO:0000256" key="1">
    <source>
        <dbReference type="ARBA" id="ARBA00011073"/>
    </source>
</evidence>
<dbReference type="PANTHER" id="PTHR43806">
    <property type="entry name" value="PEPTIDASE S8"/>
    <property type="match status" value="1"/>
</dbReference>
<dbReference type="Pfam" id="PF18962">
    <property type="entry name" value="Por_Secre_tail"/>
    <property type="match status" value="1"/>
</dbReference>
<dbReference type="PIRSF" id="PIRSF037903">
    <property type="entry name" value="Subtilisin_rel_GFO_2223"/>
    <property type="match status" value="1"/>
</dbReference>
<feature type="active site" description="Charge relay system" evidence="5">
    <location>
        <position position="179"/>
    </location>
</feature>
<evidence type="ECO:0000256" key="4">
    <source>
        <dbReference type="ARBA" id="ARBA00022825"/>
    </source>
</evidence>
<dbReference type="InterPro" id="IPR023828">
    <property type="entry name" value="Peptidase_S8_Ser-AS"/>
</dbReference>
<dbReference type="SUPFAM" id="SSF52743">
    <property type="entry name" value="Subtilisin-like"/>
    <property type="match status" value="1"/>
</dbReference>
<dbReference type="NCBIfam" id="TIGR04183">
    <property type="entry name" value="Por_Secre_tail"/>
    <property type="match status" value="1"/>
</dbReference>
<feature type="domain" description="Peptidase S8/S53" evidence="6">
    <location>
        <begin position="170"/>
        <end position="444"/>
    </location>
</feature>
<dbReference type="InterPro" id="IPR050131">
    <property type="entry name" value="Peptidase_S8_subtilisin-like"/>
</dbReference>
<gene>
    <name evidence="8" type="ORF">OM075_04280</name>
</gene>
<evidence type="ECO:0000256" key="3">
    <source>
        <dbReference type="ARBA" id="ARBA00022801"/>
    </source>
</evidence>
<dbReference type="PROSITE" id="PS51892">
    <property type="entry name" value="SUBTILASE"/>
    <property type="match status" value="1"/>
</dbReference>
<evidence type="ECO:0000256" key="5">
    <source>
        <dbReference type="PROSITE-ProRule" id="PRU01240"/>
    </source>
</evidence>
<dbReference type="EMBL" id="JAPDPJ010000005">
    <property type="protein sequence ID" value="MCW3785668.1"/>
    <property type="molecule type" value="Genomic_DNA"/>
</dbReference>
<dbReference type="GO" id="GO:0004252">
    <property type="term" value="F:serine-type endopeptidase activity"/>
    <property type="evidence" value="ECO:0007669"/>
    <property type="project" value="UniProtKB-UniRule"/>
</dbReference>
<dbReference type="InterPro" id="IPR000209">
    <property type="entry name" value="Peptidase_S8/S53_dom"/>
</dbReference>
<evidence type="ECO:0000313" key="9">
    <source>
        <dbReference type="Proteomes" id="UP001209229"/>
    </source>
</evidence>
<dbReference type="GO" id="GO:0006508">
    <property type="term" value="P:proteolysis"/>
    <property type="evidence" value="ECO:0007669"/>
    <property type="project" value="UniProtKB-KW"/>
</dbReference>
<dbReference type="Proteomes" id="UP001209229">
    <property type="component" value="Unassembled WGS sequence"/>
</dbReference>
<dbReference type="PRINTS" id="PR00723">
    <property type="entry name" value="SUBTILISIN"/>
</dbReference>
<dbReference type="InterPro" id="IPR026444">
    <property type="entry name" value="Secre_tail"/>
</dbReference>
<dbReference type="Gene3D" id="2.60.40.3080">
    <property type="match status" value="1"/>
</dbReference>
<comment type="similarity">
    <text evidence="1 5">Belongs to the peptidase S8 family.</text>
</comment>
<dbReference type="Pfam" id="PF00082">
    <property type="entry name" value="Peptidase_S8"/>
    <property type="match status" value="1"/>
</dbReference>
<dbReference type="InterPro" id="IPR015500">
    <property type="entry name" value="Peptidase_S8_subtilisin-rel"/>
</dbReference>
<accession>A0AAE3SDQ3</accession>
<protein>
    <submittedName>
        <fullName evidence="8">S8 family serine peptidase</fullName>
    </submittedName>
</protein>
<name>A0AAE3SDQ3_9BACT</name>
<evidence type="ECO:0000259" key="7">
    <source>
        <dbReference type="Pfam" id="PF18962"/>
    </source>
</evidence>
<feature type="active site" description="Charge relay system" evidence="5">
    <location>
        <position position="398"/>
    </location>
</feature>
<keyword evidence="3 5" id="KW-0378">Hydrolase</keyword>
<dbReference type="InterPro" id="IPR036852">
    <property type="entry name" value="Peptidase_S8/S53_dom_sf"/>
</dbReference>
<dbReference type="AlphaFoldDB" id="A0AAE3SDQ3"/>
<reference evidence="8" key="1">
    <citation type="submission" date="2022-10" db="EMBL/GenBank/DDBJ databases">
        <authorList>
            <person name="Yu W.X."/>
        </authorList>
    </citation>
    <scope>NUCLEOTIDE SEQUENCE</scope>
    <source>
        <strain evidence="8">AAT</strain>
    </source>
</reference>
<evidence type="ECO:0000259" key="6">
    <source>
        <dbReference type="Pfam" id="PF00082"/>
    </source>
</evidence>
<evidence type="ECO:0000256" key="2">
    <source>
        <dbReference type="ARBA" id="ARBA00022670"/>
    </source>
</evidence>
<dbReference type="PROSITE" id="PS00138">
    <property type="entry name" value="SUBTILASE_SER"/>
    <property type="match status" value="1"/>
</dbReference>
<comment type="caution">
    <text evidence="8">The sequence shown here is derived from an EMBL/GenBank/DDBJ whole genome shotgun (WGS) entry which is preliminary data.</text>
</comment>
<keyword evidence="9" id="KW-1185">Reference proteome</keyword>
<feature type="active site" description="Charge relay system" evidence="5">
    <location>
        <position position="220"/>
    </location>
</feature>
<keyword evidence="4 5" id="KW-0720">Serine protease</keyword>
<proteinExistence type="inferred from homology"/>
<sequence>MLKQKYINILFLLWAFIIPNMNAQKYFIAFTDKANNTFSTNSPEAFLSQRAMQRRAKQNINITEEDLPVSQFYLDSLKKMNVNVLWPSKWLNGAIIETNNTTLIDTITRVSFISDARLIWKSNLKSSISKFQSQNPTASLKSDVTNLYGQAYNQTVTINGHLLHQEGYEGKGMLIAVIDNGFGHADELPAFNHLWNNNQIKASVDIVSPGSDVFHSEYTHGMYVLSVLGGYLDGEFKGAATEADYILLRTEDDNSEYPIEEYNWVIAAEYADSAGVDVINSSLGYYEFNDATFNHTYEDMDGQTTICVTGAEKAFSKGMLVVNSAGNEGSNPWKYIITPADGKNILSVAAMVTDSTKTSFSSYGPSYDGRVKPDITALGAQAAVQGISGSIIHLNGTSFSAPIIAGFATCLWQAKPNISNKELLQIIKRSSHQYYTPDDSFGYGIANFYRALDLSSSTSELQSKNGFRVTPNPFSNKIEISHHTKNLLNLNISIYDITGNIVYQENISTTNKHTINNLDKLCRGMYVLQLKDANQKYSFKIIKTK</sequence>
<dbReference type="CDD" id="cd07493">
    <property type="entry name" value="Peptidases_S8_9"/>
    <property type="match status" value="1"/>
</dbReference>
<dbReference type="InterPro" id="IPR017317">
    <property type="entry name" value="Pept_S8_subtilisin_bacteroid-2"/>
</dbReference>
<keyword evidence="2 5" id="KW-0645">Protease</keyword>
<dbReference type="Gene3D" id="3.40.50.200">
    <property type="entry name" value="Peptidase S8/S53 domain"/>
    <property type="match status" value="1"/>
</dbReference>
<organism evidence="8 9">
    <name type="scientific">Plebeiibacterium sediminum</name>
    <dbReference type="NCBI Taxonomy" id="2992112"/>
    <lineage>
        <taxon>Bacteria</taxon>
        <taxon>Pseudomonadati</taxon>
        <taxon>Bacteroidota</taxon>
        <taxon>Bacteroidia</taxon>
        <taxon>Marinilabiliales</taxon>
        <taxon>Marinilabiliaceae</taxon>
        <taxon>Plebeiibacterium</taxon>
    </lineage>
</organism>
<evidence type="ECO:0000313" key="8">
    <source>
        <dbReference type="EMBL" id="MCW3785668.1"/>
    </source>
</evidence>
<dbReference type="PANTHER" id="PTHR43806:SF67">
    <property type="entry name" value="EGF-LIKE DOMAIN-CONTAINING PROTEIN"/>
    <property type="match status" value="1"/>
</dbReference>
<feature type="domain" description="Secretion system C-terminal sorting" evidence="7">
    <location>
        <begin position="471"/>
        <end position="542"/>
    </location>
</feature>